<evidence type="ECO:0000256" key="2">
    <source>
        <dbReference type="ARBA" id="ARBA00038097"/>
    </source>
</evidence>
<dbReference type="Gene3D" id="3.40.50.1820">
    <property type="entry name" value="alpha/beta hydrolase"/>
    <property type="match status" value="1"/>
</dbReference>
<dbReference type="GO" id="GO:0005739">
    <property type="term" value="C:mitochondrion"/>
    <property type="evidence" value="ECO:0007669"/>
    <property type="project" value="TreeGrafter"/>
</dbReference>
<proteinExistence type="evidence at transcript level"/>
<evidence type="ECO:0000259" key="3">
    <source>
        <dbReference type="Pfam" id="PF00561"/>
    </source>
</evidence>
<evidence type="ECO:0000313" key="4">
    <source>
        <dbReference type="EMBL" id="CAB3219659.1"/>
    </source>
</evidence>
<feature type="domain" description="AB hydrolase-1" evidence="3">
    <location>
        <begin position="80"/>
        <end position="337"/>
    </location>
</feature>
<evidence type="ECO:0000256" key="1">
    <source>
        <dbReference type="ARBA" id="ARBA00022801"/>
    </source>
</evidence>
<dbReference type="GO" id="GO:0042171">
    <property type="term" value="F:lysophosphatidic acid acyltransferase activity"/>
    <property type="evidence" value="ECO:0007669"/>
    <property type="project" value="TreeGrafter"/>
</dbReference>
<dbReference type="EMBL" id="LR782626">
    <property type="protein sequence ID" value="CAB3219659.1"/>
    <property type="molecule type" value="mRNA"/>
</dbReference>
<dbReference type="PRINTS" id="PR00111">
    <property type="entry name" value="ABHYDROLASE"/>
</dbReference>
<dbReference type="PRINTS" id="PR00793">
    <property type="entry name" value="PROAMNOPTASE"/>
</dbReference>
<dbReference type="InterPro" id="IPR000073">
    <property type="entry name" value="AB_hydrolase_1"/>
</dbReference>
<dbReference type="GO" id="GO:0006508">
    <property type="term" value="P:proteolysis"/>
    <property type="evidence" value="ECO:0007669"/>
    <property type="project" value="InterPro"/>
</dbReference>
<keyword evidence="1 4" id="KW-0378">Hydrolase</keyword>
<sequence length="361" mass="40811">MAELESLKGVEELCDEDLESEGSTTGCFKWKPTSEQHLIKAESCMLKVVKCPLKKLYVDLPSGERLWTVIANPDVNDKIPLVMLHGFGGGIGFWAMNYEALSKDRPVYTFDLLGFGRSSRPKFNDSPEEAEEIFIQSIEDWRKSVKINKMILLGHSFGGYLASLYALKYPKRVTSLILADPWGFPVPKPEDLERLPWWIKLILRCVEPFNPLAIIRCCGPVGPRLIKRSRRDFKQRFPEVTEQNKNAVTEYIYHCNAGRPSGESAFKQLNQHVGYAVNPMINRIDKLDANIPVTFIYGAKSWMDRSSGEIVKDLIPNKVTIHVLEGEVGHHVYADDPDHFNGHVLDTCNEADGTSLDVCNN</sequence>
<dbReference type="SUPFAM" id="SSF53474">
    <property type="entry name" value="alpha/beta-Hydrolases"/>
    <property type="match status" value="1"/>
</dbReference>
<dbReference type="GO" id="GO:0005811">
    <property type="term" value="C:lipid droplet"/>
    <property type="evidence" value="ECO:0007669"/>
    <property type="project" value="TreeGrafter"/>
</dbReference>
<protein>
    <submittedName>
        <fullName evidence="4">Abhydrolase domain-containing protein 4</fullName>
    </submittedName>
</protein>
<dbReference type="InterPro" id="IPR029058">
    <property type="entry name" value="AB_hydrolase_fold"/>
</dbReference>
<dbReference type="AlphaFoldDB" id="A0A6F9D509"/>
<reference evidence="4" key="1">
    <citation type="submission" date="2020-04" db="EMBL/GenBank/DDBJ databases">
        <authorList>
            <person name="Neveu A P."/>
        </authorList>
    </citation>
    <scope>NUCLEOTIDE SEQUENCE</scope>
    <source>
        <tissue evidence="4">Whole embryo</tissue>
    </source>
</reference>
<dbReference type="PANTHER" id="PTHR42886">
    <property type="entry name" value="RE40534P-RELATED"/>
    <property type="match status" value="1"/>
</dbReference>
<dbReference type="GO" id="GO:0052689">
    <property type="term" value="F:carboxylic ester hydrolase activity"/>
    <property type="evidence" value="ECO:0007669"/>
    <property type="project" value="TreeGrafter"/>
</dbReference>
<dbReference type="Pfam" id="PF00561">
    <property type="entry name" value="Abhydrolase_1"/>
    <property type="match status" value="1"/>
</dbReference>
<dbReference type="PANTHER" id="PTHR42886:SF29">
    <property type="entry name" value="PUMMELIG, ISOFORM A"/>
    <property type="match status" value="1"/>
</dbReference>
<accession>A0A6F9D509</accession>
<dbReference type="GO" id="GO:0008233">
    <property type="term" value="F:peptidase activity"/>
    <property type="evidence" value="ECO:0007669"/>
    <property type="project" value="InterPro"/>
</dbReference>
<dbReference type="GO" id="GO:0055088">
    <property type="term" value="P:lipid homeostasis"/>
    <property type="evidence" value="ECO:0007669"/>
    <property type="project" value="TreeGrafter"/>
</dbReference>
<gene>
    <name evidence="4" type="primary">Abhd4-002</name>
</gene>
<organism evidence="4">
    <name type="scientific">Phallusia mammillata</name>
    <dbReference type="NCBI Taxonomy" id="59560"/>
    <lineage>
        <taxon>Eukaryota</taxon>
        <taxon>Metazoa</taxon>
        <taxon>Chordata</taxon>
        <taxon>Tunicata</taxon>
        <taxon>Ascidiacea</taxon>
        <taxon>Phlebobranchia</taxon>
        <taxon>Ascidiidae</taxon>
        <taxon>Phallusia</taxon>
    </lineage>
</organism>
<name>A0A6F9D509_9ASCI</name>
<dbReference type="InterPro" id="IPR002410">
    <property type="entry name" value="Peptidase_S33"/>
</dbReference>
<dbReference type="GO" id="GO:0006654">
    <property type="term" value="P:phosphatidic acid biosynthetic process"/>
    <property type="evidence" value="ECO:0007669"/>
    <property type="project" value="TreeGrafter"/>
</dbReference>
<comment type="similarity">
    <text evidence="2">Belongs to the peptidase S33 family. ABHD4/ABHD5 subfamily.</text>
</comment>